<sequence length="156" mass="17164">MSTTLSASHPGVTYSPVNAWTSNQDGAIITSQTGALAIVEFQGVFVQVFGTISSFNPKPVSLYTMDDGVPLTFNASNFPISESSPNSTLFLPSHSRERKSFIINFSSIWRAAHLEFCCCLPPGIGFHVYCFSFNHHTNPSFPLIANFNLLYRSLSF</sequence>
<protein>
    <submittedName>
        <fullName evidence="1">Uncharacterized protein</fullName>
    </submittedName>
</protein>
<gene>
    <name evidence="1" type="ORF">BDP27DRAFT_700623</name>
</gene>
<comment type="caution">
    <text evidence="1">The sequence shown here is derived from an EMBL/GenBank/DDBJ whole genome shotgun (WGS) entry which is preliminary data.</text>
</comment>
<reference evidence="1" key="1">
    <citation type="submission" date="2020-11" db="EMBL/GenBank/DDBJ databases">
        <authorList>
            <consortium name="DOE Joint Genome Institute"/>
            <person name="Ahrendt S."/>
            <person name="Riley R."/>
            <person name="Andreopoulos W."/>
            <person name="Labutti K."/>
            <person name="Pangilinan J."/>
            <person name="Ruiz-Duenas F.J."/>
            <person name="Barrasa J.M."/>
            <person name="Sanchez-Garcia M."/>
            <person name="Camarero S."/>
            <person name="Miyauchi S."/>
            <person name="Serrano A."/>
            <person name="Linde D."/>
            <person name="Babiker R."/>
            <person name="Drula E."/>
            <person name="Ayuso-Fernandez I."/>
            <person name="Pacheco R."/>
            <person name="Padilla G."/>
            <person name="Ferreira P."/>
            <person name="Barriuso J."/>
            <person name="Kellner H."/>
            <person name="Castanera R."/>
            <person name="Alfaro M."/>
            <person name="Ramirez L."/>
            <person name="Pisabarro A.G."/>
            <person name="Kuo A."/>
            <person name="Tritt A."/>
            <person name="Lipzen A."/>
            <person name="He G."/>
            <person name="Yan M."/>
            <person name="Ng V."/>
            <person name="Cullen D."/>
            <person name="Martin F."/>
            <person name="Rosso M.-N."/>
            <person name="Henrissat B."/>
            <person name="Hibbett D."/>
            <person name="Martinez A.T."/>
            <person name="Grigoriev I.V."/>
        </authorList>
    </citation>
    <scope>NUCLEOTIDE SEQUENCE</scope>
    <source>
        <strain evidence="1">AH 40177</strain>
    </source>
</reference>
<organism evidence="1 2">
    <name type="scientific">Rhodocollybia butyracea</name>
    <dbReference type="NCBI Taxonomy" id="206335"/>
    <lineage>
        <taxon>Eukaryota</taxon>
        <taxon>Fungi</taxon>
        <taxon>Dikarya</taxon>
        <taxon>Basidiomycota</taxon>
        <taxon>Agaricomycotina</taxon>
        <taxon>Agaricomycetes</taxon>
        <taxon>Agaricomycetidae</taxon>
        <taxon>Agaricales</taxon>
        <taxon>Marasmiineae</taxon>
        <taxon>Omphalotaceae</taxon>
        <taxon>Rhodocollybia</taxon>
    </lineage>
</organism>
<proteinExistence type="predicted"/>
<evidence type="ECO:0000313" key="1">
    <source>
        <dbReference type="EMBL" id="KAF9076783.1"/>
    </source>
</evidence>
<dbReference type="Proteomes" id="UP000772434">
    <property type="component" value="Unassembled WGS sequence"/>
</dbReference>
<evidence type="ECO:0000313" key="2">
    <source>
        <dbReference type="Proteomes" id="UP000772434"/>
    </source>
</evidence>
<keyword evidence="2" id="KW-1185">Reference proteome</keyword>
<dbReference type="AlphaFoldDB" id="A0A9P5Q8U5"/>
<dbReference type="EMBL" id="JADNRY010000005">
    <property type="protein sequence ID" value="KAF9076783.1"/>
    <property type="molecule type" value="Genomic_DNA"/>
</dbReference>
<accession>A0A9P5Q8U5</accession>
<name>A0A9P5Q8U5_9AGAR</name>